<dbReference type="CDD" id="cd06550">
    <property type="entry name" value="TM_ABC_iron-siderophores_like"/>
    <property type="match status" value="1"/>
</dbReference>
<protein>
    <submittedName>
        <fullName evidence="9">Iron ABC transporter permease</fullName>
    </submittedName>
</protein>
<gene>
    <name evidence="9" type="ORF">L0664_13265</name>
</gene>
<keyword evidence="4" id="KW-1003">Cell membrane</keyword>
<keyword evidence="10" id="KW-1185">Reference proteome</keyword>
<evidence type="ECO:0000256" key="1">
    <source>
        <dbReference type="ARBA" id="ARBA00004651"/>
    </source>
</evidence>
<keyword evidence="7 8" id="KW-0472">Membrane</keyword>
<dbReference type="Pfam" id="PF01032">
    <property type="entry name" value="FecCD"/>
    <property type="match status" value="1"/>
</dbReference>
<feature type="transmembrane region" description="Helical" evidence="8">
    <location>
        <begin position="279"/>
        <end position="301"/>
    </location>
</feature>
<feature type="transmembrane region" description="Helical" evidence="8">
    <location>
        <begin position="240"/>
        <end position="267"/>
    </location>
</feature>
<comment type="subcellular location">
    <subcellularLocation>
        <location evidence="1">Cell membrane</location>
        <topology evidence="1">Multi-pass membrane protein</topology>
    </subcellularLocation>
</comment>
<evidence type="ECO:0000256" key="3">
    <source>
        <dbReference type="ARBA" id="ARBA00022448"/>
    </source>
</evidence>
<evidence type="ECO:0000256" key="6">
    <source>
        <dbReference type="ARBA" id="ARBA00022989"/>
    </source>
</evidence>
<evidence type="ECO:0000256" key="7">
    <source>
        <dbReference type="ARBA" id="ARBA00023136"/>
    </source>
</evidence>
<dbReference type="InterPro" id="IPR000522">
    <property type="entry name" value="ABC_transptr_permease_BtuC"/>
</dbReference>
<feature type="transmembrane region" description="Helical" evidence="8">
    <location>
        <begin position="119"/>
        <end position="140"/>
    </location>
</feature>
<name>A0ABS9CY17_9RHOB</name>
<feature type="transmembrane region" description="Helical" evidence="8">
    <location>
        <begin position="194"/>
        <end position="215"/>
    </location>
</feature>
<accession>A0ABS9CY17</accession>
<evidence type="ECO:0000256" key="5">
    <source>
        <dbReference type="ARBA" id="ARBA00022692"/>
    </source>
</evidence>
<dbReference type="InterPro" id="IPR037294">
    <property type="entry name" value="ABC_BtuC-like"/>
</dbReference>
<dbReference type="EMBL" id="JAKGAQ010000003">
    <property type="protein sequence ID" value="MCF2872038.1"/>
    <property type="molecule type" value="Genomic_DNA"/>
</dbReference>
<sequence length="332" mass="34128">MNATRTICAATGFWLCLGGVVLAFLWHVSVGAKAIPLGTVWQAITAPQDGVFDHVVVRDLRMPRAIFALSVGAALSVAGALMQGVTRNPLAEPGILGLMAGATFAVIIGIGWFGLAGTAYVPLFAAIGALIGAVLVWTIASAAPGGATPLTLILSGAAVGGFLYAVESAAILLNEDTFRNFRVWLSGSLAGRDMATYLWALPWFIGGLIAALLIAHQITALAMGEETAAGLGVDTFKIKVAALGAVVVLTAAAVSVAGPLGFVGLVIPHLVRLFVGSDYRLIVPFSAIVGAGYVTLVDIAARVVLAPIEISTGIVTTMLGAPMFIWLVRVKL</sequence>
<organism evidence="9 10">
    <name type="scientific">Octadecabacter dasysiphoniae</name>
    <dbReference type="NCBI Taxonomy" id="2909341"/>
    <lineage>
        <taxon>Bacteria</taxon>
        <taxon>Pseudomonadati</taxon>
        <taxon>Pseudomonadota</taxon>
        <taxon>Alphaproteobacteria</taxon>
        <taxon>Rhodobacterales</taxon>
        <taxon>Roseobacteraceae</taxon>
        <taxon>Octadecabacter</taxon>
    </lineage>
</organism>
<proteinExistence type="inferred from homology"/>
<dbReference type="PANTHER" id="PTHR30472">
    <property type="entry name" value="FERRIC ENTEROBACTIN TRANSPORT SYSTEM PERMEASE PROTEIN"/>
    <property type="match status" value="1"/>
</dbReference>
<keyword evidence="6 8" id="KW-1133">Transmembrane helix</keyword>
<feature type="transmembrane region" description="Helical" evidence="8">
    <location>
        <begin position="94"/>
        <end position="113"/>
    </location>
</feature>
<reference evidence="9 10" key="1">
    <citation type="submission" date="2022-01" db="EMBL/GenBank/DDBJ databases">
        <title>Octadecabacter sp. nov., isolated from a marine alga.</title>
        <authorList>
            <person name="Jin M.S."/>
            <person name="Kim H.M."/>
            <person name="Han D.M."/>
            <person name="Jung J.J."/>
            <person name="Jeon C.O."/>
        </authorList>
    </citation>
    <scope>NUCLEOTIDE SEQUENCE [LARGE SCALE GENOMIC DNA]</scope>
    <source>
        <strain evidence="9 10">G9-8</strain>
    </source>
</reference>
<feature type="transmembrane region" description="Helical" evidence="8">
    <location>
        <begin position="152"/>
        <end position="174"/>
    </location>
</feature>
<dbReference type="SUPFAM" id="SSF81345">
    <property type="entry name" value="ABC transporter involved in vitamin B12 uptake, BtuC"/>
    <property type="match status" value="1"/>
</dbReference>
<evidence type="ECO:0000256" key="8">
    <source>
        <dbReference type="SAM" id="Phobius"/>
    </source>
</evidence>
<evidence type="ECO:0000313" key="9">
    <source>
        <dbReference type="EMBL" id="MCF2872038.1"/>
    </source>
</evidence>
<dbReference type="RefSeq" id="WP_235226364.1">
    <property type="nucleotide sequence ID" value="NZ_JAKGAQ010000003.1"/>
</dbReference>
<feature type="transmembrane region" description="Helical" evidence="8">
    <location>
        <begin position="65"/>
        <end position="82"/>
    </location>
</feature>
<dbReference type="Gene3D" id="1.10.3470.10">
    <property type="entry name" value="ABC transporter involved in vitamin B12 uptake, BtuC"/>
    <property type="match status" value="1"/>
</dbReference>
<comment type="caution">
    <text evidence="9">The sequence shown here is derived from an EMBL/GenBank/DDBJ whole genome shotgun (WGS) entry which is preliminary data.</text>
</comment>
<keyword evidence="3" id="KW-0813">Transport</keyword>
<comment type="similarity">
    <text evidence="2">Belongs to the binding-protein-dependent transport system permease family. FecCD subfamily.</text>
</comment>
<evidence type="ECO:0000256" key="4">
    <source>
        <dbReference type="ARBA" id="ARBA00022475"/>
    </source>
</evidence>
<keyword evidence="5 8" id="KW-0812">Transmembrane</keyword>
<dbReference type="Proteomes" id="UP001200557">
    <property type="component" value="Unassembled WGS sequence"/>
</dbReference>
<evidence type="ECO:0000256" key="2">
    <source>
        <dbReference type="ARBA" id="ARBA00007935"/>
    </source>
</evidence>
<dbReference type="PANTHER" id="PTHR30472:SF1">
    <property type="entry name" value="FE(3+) DICITRATE TRANSPORT SYSTEM PERMEASE PROTEIN FECC-RELATED"/>
    <property type="match status" value="1"/>
</dbReference>
<evidence type="ECO:0000313" key="10">
    <source>
        <dbReference type="Proteomes" id="UP001200557"/>
    </source>
</evidence>
<feature type="transmembrane region" description="Helical" evidence="8">
    <location>
        <begin position="308"/>
        <end position="328"/>
    </location>
</feature>